<dbReference type="CDD" id="cd06261">
    <property type="entry name" value="TM_PBP2"/>
    <property type="match status" value="1"/>
</dbReference>
<dbReference type="RefSeq" id="WP_119355727.1">
    <property type="nucleotide sequence ID" value="NZ_BJXM01000004.1"/>
</dbReference>
<keyword evidence="3" id="KW-1003">Cell membrane</keyword>
<evidence type="ECO:0000256" key="5">
    <source>
        <dbReference type="ARBA" id="ARBA00022989"/>
    </source>
</evidence>
<evidence type="ECO:0000256" key="3">
    <source>
        <dbReference type="ARBA" id="ARBA00022475"/>
    </source>
</evidence>
<evidence type="ECO:0000259" key="8">
    <source>
        <dbReference type="PROSITE" id="PS50928"/>
    </source>
</evidence>
<evidence type="ECO:0000256" key="4">
    <source>
        <dbReference type="ARBA" id="ARBA00022692"/>
    </source>
</evidence>
<dbReference type="SUPFAM" id="SSF161098">
    <property type="entry name" value="MetI-like"/>
    <property type="match status" value="1"/>
</dbReference>
<evidence type="ECO:0000256" key="2">
    <source>
        <dbReference type="ARBA" id="ARBA00022448"/>
    </source>
</evidence>
<gene>
    <name evidence="9" type="primary">ycjP_1</name>
    <name evidence="9" type="ORF">Mgrana_00188</name>
</gene>
<dbReference type="OrthoDB" id="9810086at2"/>
<protein>
    <submittedName>
        <fullName evidence="9">Inner membrane ABC transporter permease protein YcjP</fullName>
    </submittedName>
</protein>
<keyword evidence="4 7" id="KW-0812">Transmembrane</keyword>
<dbReference type="EMBL" id="QWLB01000002">
    <property type="protein sequence ID" value="RIH93839.1"/>
    <property type="molecule type" value="Genomic_DNA"/>
</dbReference>
<reference evidence="9 10" key="1">
    <citation type="submission" date="2018-08" db="EMBL/GenBank/DDBJ databases">
        <title>Meiothermus granaticius genome AF-68 sequencing project.</title>
        <authorList>
            <person name="Da Costa M.S."/>
            <person name="Albuquerque L."/>
            <person name="Raposo P."/>
            <person name="Froufe H.J.C."/>
            <person name="Barroso C.S."/>
            <person name="Egas C."/>
        </authorList>
    </citation>
    <scope>NUCLEOTIDE SEQUENCE [LARGE SCALE GENOMIC DNA]</scope>
    <source>
        <strain evidence="9 10">AF-68</strain>
    </source>
</reference>
<feature type="transmembrane region" description="Helical" evidence="7">
    <location>
        <begin position="12"/>
        <end position="31"/>
    </location>
</feature>
<dbReference type="PANTHER" id="PTHR32243">
    <property type="entry name" value="MALTOSE TRANSPORT SYSTEM PERMEASE-RELATED"/>
    <property type="match status" value="1"/>
</dbReference>
<organism evidence="9 10">
    <name type="scientific">Meiothermus granaticius NBRC 107808</name>
    <dbReference type="NCBI Taxonomy" id="1227551"/>
    <lineage>
        <taxon>Bacteria</taxon>
        <taxon>Thermotogati</taxon>
        <taxon>Deinococcota</taxon>
        <taxon>Deinococci</taxon>
        <taxon>Thermales</taxon>
        <taxon>Thermaceae</taxon>
        <taxon>Meiothermus</taxon>
    </lineage>
</organism>
<keyword evidence="2 7" id="KW-0813">Transport</keyword>
<feature type="transmembrane region" description="Helical" evidence="7">
    <location>
        <begin position="137"/>
        <end position="160"/>
    </location>
</feature>
<evidence type="ECO:0000256" key="7">
    <source>
        <dbReference type="RuleBase" id="RU363032"/>
    </source>
</evidence>
<dbReference type="Pfam" id="PF00528">
    <property type="entry name" value="BPD_transp_1"/>
    <property type="match status" value="1"/>
</dbReference>
<dbReference type="InterPro" id="IPR035906">
    <property type="entry name" value="MetI-like_sf"/>
</dbReference>
<evidence type="ECO:0000313" key="9">
    <source>
        <dbReference type="EMBL" id="RIH93839.1"/>
    </source>
</evidence>
<proteinExistence type="inferred from homology"/>
<dbReference type="PROSITE" id="PS50928">
    <property type="entry name" value="ABC_TM1"/>
    <property type="match status" value="1"/>
</dbReference>
<feature type="transmembrane region" description="Helical" evidence="7">
    <location>
        <begin position="73"/>
        <end position="97"/>
    </location>
</feature>
<keyword evidence="10" id="KW-1185">Reference proteome</keyword>
<comment type="subcellular location">
    <subcellularLocation>
        <location evidence="1 7">Cell membrane</location>
        <topology evidence="1 7">Multi-pass membrane protein</topology>
    </subcellularLocation>
</comment>
<keyword evidence="6 7" id="KW-0472">Membrane</keyword>
<dbReference type="PANTHER" id="PTHR32243:SF18">
    <property type="entry name" value="INNER MEMBRANE ABC TRANSPORTER PERMEASE PROTEIN YCJP"/>
    <property type="match status" value="1"/>
</dbReference>
<accession>A0A399FEB7</accession>
<keyword evidence="5 7" id="KW-1133">Transmembrane helix</keyword>
<feature type="transmembrane region" description="Helical" evidence="7">
    <location>
        <begin position="106"/>
        <end position="131"/>
    </location>
</feature>
<dbReference type="GO" id="GO:0005886">
    <property type="term" value="C:plasma membrane"/>
    <property type="evidence" value="ECO:0007669"/>
    <property type="project" value="UniProtKB-SubCell"/>
</dbReference>
<evidence type="ECO:0000256" key="6">
    <source>
        <dbReference type="ARBA" id="ARBA00023136"/>
    </source>
</evidence>
<comment type="caution">
    <text evidence="9">The sequence shown here is derived from an EMBL/GenBank/DDBJ whole genome shotgun (WGS) entry which is preliminary data.</text>
</comment>
<feature type="domain" description="ABC transmembrane type-1" evidence="8">
    <location>
        <begin position="69"/>
        <end position="259"/>
    </location>
</feature>
<dbReference type="GO" id="GO:0055085">
    <property type="term" value="P:transmembrane transport"/>
    <property type="evidence" value="ECO:0007669"/>
    <property type="project" value="InterPro"/>
</dbReference>
<dbReference type="AlphaFoldDB" id="A0A399FEB7"/>
<dbReference type="Gene3D" id="1.10.3720.10">
    <property type="entry name" value="MetI-like"/>
    <property type="match status" value="1"/>
</dbReference>
<dbReference type="InterPro" id="IPR000515">
    <property type="entry name" value="MetI-like"/>
</dbReference>
<feature type="transmembrane region" description="Helical" evidence="7">
    <location>
        <begin position="237"/>
        <end position="259"/>
    </location>
</feature>
<dbReference type="InterPro" id="IPR050901">
    <property type="entry name" value="BP-dep_ABC_trans_perm"/>
</dbReference>
<sequence length="273" mass="30595">MSESKRPRWELTVLAYVVALIMFFPIFWMFITGFKSEADAVQLPPKLFFTPTLESLHEALSRSNYGGHFLNSLISAVGSSLLALLLSIPAAFSMAFYPTRRTHSTLLWIISTKMMPPVGVIIPVYLIFIRLQWLDNIWALMLMYTVMNMPVVIWTLYAYFRDLPNEMMEAARVDGANTFQELVNVLLPVSGPAIASAALLSIILAWNEAFWSLNLTNAQAQPLSVYVASFKTAEGLFWAKMSAASMIAILPVMVMGWLAQRQLVRGLTFGAIK</sequence>
<evidence type="ECO:0000313" key="10">
    <source>
        <dbReference type="Proteomes" id="UP000266178"/>
    </source>
</evidence>
<evidence type="ECO:0000256" key="1">
    <source>
        <dbReference type="ARBA" id="ARBA00004651"/>
    </source>
</evidence>
<dbReference type="Proteomes" id="UP000266178">
    <property type="component" value="Unassembled WGS sequence"/>
</dbReference>
<comment type="similarity">
    <text evidence="7">Belongs to the binding-protein-dependent transport system permease family.</text>
</comment>
<name>A0A399FEB7_9DEIN</name>
<feature type="transmembrane region" description="Helical" evidence="7">
    <location>
        <begin position="181"/>
        <end position="206"/>
    </location>
</feature>